<accession>A0A834VI01</accession>
<dbReference type="AlphaFoldDB" id="A0A834VI01"/>
<dbReference type="PANTHER" id="PTHR14428">
    <property type="entry name" value="NUCLEOLAR COMPLEX PROTEIN 3"/>
    <property type="match status" value="1"/>
</dbReference>
<feature type="domain" description="Nucleolar complex-associated protein 3 N-terminal" evidence="1">
    <location>
        <begin position="5"/>
        <end position="96"/>
    </location>
</feature>
<protein>
    <submittedName>
        <fullName evidence="2">Nucleolar complex protein 3 -like protein</fullName>
    </submittedName>
</protein>
<evidence type="ECO:0000313" key="3">
    <source>
        <dbReference type="EnsemblMetazoa" id="KAF7496725.1"/>
    </source>
</evidence>
<proteinExistence type="predicted"/>
<dbReference type="Proteomes" id="UP000070412">
    <property type="component" value="Unassembled WGS sequence"/>
</dbReference>
<dbReference type="GO" id="GO:0006270">
    <property type="term" value="P:DNA replication initiation"/>
    <property type="evidence" value="ECO:0007669"/>
    <property type="project" value="TreeGrafter"/>
</dbReference>
<dbReference type="InterPro" id="IPR016903">
    <property type="entry name" value="Nucleolar_cplx-assoc_3"/>
</dbReference>
<dbReference type="GO" id="GO:0003682">
    <property type="term" value="F:chromatin binding"/>
    <property type="evidence" value="ECO:0007669"/>
    <property type="project" value="TreeGrafter"/>
</dbReference>
<name>A0A834VI01_SARSC</name>
<sequence>MEKFKIKLSAIGNSIMNDPIRNLAKLENLIGLIRENRLLYSQTKWTLLSLNLIFNNILPNYKITRRGENRDNRKLTFEVESKLFYEEKLLRLYKDYIRILRSILARTRLKSKPNRKIYQKHFKLITIASYCVADLLCTHFDFNCGEDLIEIIAKFLCDKHHPKESKQKAIGKIKSLFFIDHQGHIKLLLIKRLSEQIIKQEFCIDAKVLNVFESFSCEIDQSIDPNNSSMDRSKKIVSKYRNKPKSIERNTFSRKEKKMMRKEIAKQLRKELLEIEAVENSGVSYRNNVKCKNILLLFYMQYPQILCRHLENNVLLKRWHLSIAPIVLNRLISLSFNIDASLMFAWMEQIKKLLAIENKNLNQITVRIQLLCLDHIFQLMNYFNSTNDFQFDSQSIYLKLLSLISQNRSHLFGINFQLFLQCVKHIFSSDQVKLSSNQIENFVNKLAEMAFESNPIECSLIVAKILEYFRSNKNLVNQTLDLIQNKQPKNVPSDDASDTDPSDQLNSTLLNVKFLAENHFDLAISNSIKQNINHRPLSEVSQS</sequence>
<reference evidence="3" key="3">
    <citation type="submission" date="2022-06" db="UniProtKB">
        <authorList>
            <consortium name="EnsemblMetazoa"/>
        </authorList>
    </citation>
    <scope>IDENTIFICATION</scope>
</reference>
<reference evidence="2" key="2">
    <citation type="submission" date="2020-01" db="EMBL/GenBank/DDBJ databases">
        <authorList>
            <person name="Korhonen P.K.K."/>
            <person name="Guangxu M.G."/>
            <person name="Wang T.W."/>
            <person name="Stroehlein A.J.S."/>
            <person name="Young N.D."/>
            <person name="Ang C.-S.A."/>
            <person name="Fernando D.W.F."/>
            <person name="Lu H.L."/>
            <person name="Taylor S.T."/>
            <person name="Ehtesham M.E.M."/>
            <person name="Najaraj S.H.N."/>
            <person name="Harsha G.H.G."/>
            <person name="Madugundu A.M."/>
            <person name="Renuse S.R."/>
            <person name="Holt D.H."/>
            <person name="Pandey A.P."/>
            <person name="Papenfuss A.P."/>
            <person name="Gasser R.B.G."/>
            <person name="Fischer K.F."/>
        </authorList>
    </citation>
    <scope>NUCLEOTIDE SEQUENCE</scope>
    <source>
        <strain evidence="2">SSS_KF_BRIS2020</strain>
    </source>
</reference>
<evidence type="ECO:0000259" key="1">
    <source>
        <dbReference type="Pfam" id="PF07540"/>
    </source>
</evidence>
<gene>
    <name evidence="2" type="ORF">SSS_7533</name>
</gene>
<dbReference type="PANTHER" id="PTHR14428:SF5">
    <property type="entry name" value="NUCLEOLAR COMPLEX PROTEIN 3 HOMOLOG"/>
    <property type="match status" value="1"/>
</dbReference>
<dbReference type="InterPro" id="IPR011501">
    <property type="entry name" value="Noc3_N"/>
</dbReference>
<dbReference type="EMBL" id="WVUK01000001">
    <property type="protein sequence ID" value="KAF7496725.1"/>
    <property type="molecule type" value="Genomic_DNA"/>
</dbReference>
<evidence type="ECO:0000313" key="2">
    <source>
        <dbReference type="EMBL" id="KAF7496725.1"/>
    </source>
</evidence>
<organism evidence="2">
    <name type="scientific">Sarcoptes scabiei</name>
    <name type="common">Itch mite</name>
    <name type="synonym">Acarus scabiei</name>
    <dbReference type="NCBI Taxonomy" id="52283"/>
    <lineage>
        <taxon>Eukaryota</taxon>
        <taxon>Metazoa</taxon>
        <taxon>Ecdysozoa</taxon>
        <taxon>Arthropoda</taxon>
        <taxon>Chelicerata</taxon>
        <taxon>Arachnida</taxon>
        <taxon>Acari</taxon>
        <taxon>Acariformes</taxon>
        <taxon>Sarcoptiformes</taxon>
        <taxon>Astigmata</taxon>
        <taxon>Psoroptidia</taxon>
        <taxon>Sarcoptoidea</taxon>
        <taxon>Sarcoptidae</taxon>
        <taxon>Sarcoptinae</taxon>
        <taxon>Sarcoptes</taxon>
    </lineage>
</organism>
<reference evidence="4" key="1">
    <citation type="journal article" date="2020" name="PLoS Negl. Trop. Dis.">
        <title>High-quality nuclear genome for Sarcoptes scabiei-A critical resource for a neglected parasite.</title>
        <authorList>
            <person name="Korhonen P.K."/>
            <person name="Gasser R.B."/>
            <person name="Ma G."/>
            <person name="Wang T."/>
            <person name="Stroehlein A.J."/>
            <person name="Young N.D."/>
            <person name="Ang C.S."/>
            <person name="Fernando D.D."/>
            <person name="Lu H.C."/>
            <person name="Taylor S."/>
            <person name="Reynolds S.L."/>
            <person name="Mofiz E."/>
            <person name="Najaraj S.H."/>
            <person name="Gowda H."/>
            <person name="Madugundu A."/>
            <person name="Renuse S."/>
            <person name="Holt D."/>
            <person name="Pandey A."/>
            <person name="Papenfuss A.T."/>
            <person name="Fischer K."/>
        </authorList>
    </citation>
    <scope>NUCLEOTIDE SEQUENCE [LARGE SCALE GENOMIC DNA]</scope>
</reference>
<keyword evidence="4" id="KW-1185">Reference proteome</keyword>
<dbReference type="EnsemblMetazoa" id="SSS_7533s_mrna">
    <property type="protein sequence ID" value="KAF7496725.1"/>
    <property type="gene ID" value="SSS_7533"/>
</dbReference>
<dbReference type="OrthoDB" id="10680315at2759"/>
<dbReference type="Pfam" id="PF07540">
    <property type="entry name" value="NOC3p"/>
    <property type="match status" value="1"/>
</dbReference>
<dbReference type="GO" id="GO:0005730">
    <property type="term" value="C:nucleolus"/>
    <property type="evidence" value="ECO:0007669"/>
    <property type="project" value="TreeGrafter"/>
</dbReference>
<evidence type="ECO:0000313" key="4">
    <source>
        <dbReference type="Proteomes" id="UP000070412"/>
    </source>
</evidence>